<reference evidence="2 3" key="1">
    <citation type="submission" date="2023-02" db="EMBL/GenBank/DDBJ databases">
        <title>Microbacterium betulae sp. nov., isolated from birch wood.</title>
        <authorList>
            <person name="Pasciak M."/>
            <person name="Pawlik K.J."/>
            <person name="Martynowski D."/>
            <person name="Laczmanski L."/>
            <person name="Ciekot J."/>
            <person name="Szponar B."/>
            <person name="Wojcik-Fatla A."/>
            <person name="Mackiewicz B."/>
            <person name="Farian E."/>
            <person name="Cholewa G."/>
            <person name="Cholewa A."/>
            <person name="Dutkiewicz J."/>
        </authorList>
    </citation>
    <scope>NUCLEOTIDE SEQUENCE [LARGE SCALE GENOMIC DNA]</scope>
    <source>
        <strain evidence="2 3">AB</strain>
    </source>
</reference>
<accession>A0AA97FG77</accession>
<keyword evidence="3" id="KW-1185">Reference proteome</keyword>
<dbReference type="Proteomes" id="UP001305498">
    <property type="component" value="Chromosome"/>
</dbReference>
<evidence type="ECO:0000313" key="2">
    <source>
        <dbReference type="EMBL" id="WOF21889.1"/>
    </source>
</evidence>
<name>A0AA97FG77_9MICO</name>
<dbReference type="RefSeq" id="WP_317138367.1">
    <property type="nucleotide sequence ID" value="NZ_CP118157.1"/>
</dbReference>
<dbReference type="EMBL" id="CP118157">
    <property type="protein sequence ID" value="WOF21889.1"/>
    <property type="molecule type" value="Genomic_DNA"/>
</dbReference>
<evidence type="ECO:0008006" key="4">
    <source>
        <dbReference type="Google" id="ProtNLM"/>
    </source>
</evidence>
<gene>
    <name evidence="2" type="ORF">N8K70_10885</name>
</gene>
<organism evidence="2 3">
    <name type="scientific">Microbacterium betulae</name>
    <dbReference type="NCBI Taxonomy" id="2981139"/>
    <lineage>
        <taxon>Bacteria</taxon>
        <taxon>Bacillati</taxon>
        <taxon>Actinomycetota</taxon>
        <taxon>Actinomycetes</taxon>
        <taxon>Micrococcales</taxon>
        <taxon>Microbacteriaceae</taxon>
        <taxon>Microbacterium</taxon>
    </lineage>
</organism>
<feature type="region of interest" description="Disordered" evidence="1">
    <location>
        <begin position="1"/>
        <end position="47"/>
    </location>
</feature>
<proteinExistence type="predicted"/>
<evidence type="ECO:0000256" key="1">
    <source>
        <dbReference type="SAM" id="MobiDB-lite"/>
    </source>
</evidence>
<dbReference type="KEGG" id="mbet:N8K70_10885"/>
<protein>
    <recommendedName>
        <fullName evidence="4">Asp23/Gls24 family envelope stress response protein</fullName>
    </recommendedName>
</protein>
<sequence>MTQDDRPDLDAEAWGLEPEDLDGHTLEELSDYLDAGRRPEDPSIEQSPGCQLALQAMERLRDITPALFAADTAAEPAVDERWVQRVLGSIALDARAGRRIPLASEDDALDLGLTEGAVRGLVRAAETAVPGLLIGRCRLEGDVLTPSAPLRVTVDVSTPYGTPIAEAAERLRGEIDRRLATHTELRVVGIDITVKDVAGPGADPAGEGR</sequence>
<dbReference type="AlphaFoldDB" id="A0AA97FG77"/>
<evidence type="ECO:0000313" key="3">
    <source>
        <dbReference type="Proteomes" id="UP001305498"/>
    </source>
</evidence>